<organism evidence="3 4">
    <name type="scientific">Talaromyces islandicus</name>
    <name type="common">Penicillium islandicum</name>
    <dbReference type="NCBI Taxonomy" id="28573"/>
    <lineage>
        <taxon>Eukaryota</taxon>
        <taxon>Fungi</taxon>
        <taxon>Dikarya</taxon>
        <taxon>Ascomycota</taxon>
        <taxon>Pezizomycotina</taxon>
        <taxon>Eurotiomycetes</taxon>
        <taxon>Eurotiomycetidae</taxon>
        <taxon>Eurotiales</taxon>
        <taxon>Trichocomaceae</taxon>
        <taxon>Talaromyces</taxon>
        <taxon>Talaromyces sect. Islandici</taxon>
    </lineage>
</organism>
<keyword evidence="2" id="KW-1133">Transmembrane helix</keyword>
<evidence type="ECO:0008006" key="5">
    <source>
        <dbReference type="Google" id="ProtNLM"/>
    </source>
</evidence>
<feature type="compositionally biased region" description="Basic and acidic residues" evidence="1">
    <location>
        <begin position="178"/>
        <end position="188"/>
    </location>
</feature>
<dbReference type="AlphaFoldDB" id="A0A0U1LP12"/>
<feature type="transmembrane region" description="Helical" evidence="2">
    <location>
        <begin position="130"/>
        <end position="154"/>
    </location>
</feature>
<dbReference type="OrthoDB" id="5363290at2759"/>
<dbReference type="PANTHER" id="PTHR42083:SF1">
    <property type="entry name" value="MARVEL DOMAIN-CONTAINING PROTEIN"/>
    <property type="match status" value="1"/>
</dbReference>
<gene>
    <name evidence="3" type="ORF">PISL3812_02099</name>
</gene>
<keyword evidence="2" id="KW-0472">Membrane</keyword>
<reference evidence="3 4" key="1">
    <citation type="submission" date="2015-04" db="EMBL/GenBank/DDBJ databases">
        <authorList>
            <person name="Syromyatnikov M.Y."/>
            <person name="Popov V.N."/>
        </authorList>
    </citation>
    <scope>NUCLEOTIDE SEQUENCE [LARGE SCALE GENOMIC DNA]</scope>
    <source>
        <strain evidence="3">WF-38-12</strain>
    </source>
</reference>
<evidence type="ECO:0000256" key="2">
    <source>
        <dbReference type="SAM" id="Phobius"/>
    </source>
</evidence>
<feature type="transmembrane region" description="Helical" evidence="2">
    <location>
        <begin position="63"/>
        <end position="86"/>
    </location>
</feature>
<dbReference type="OMA" id="WIYAEFV"/>
<proteinExistence type="predicted"/>
<dbReference type="Proteomes" id="UP000054383">
    <property type="component" value="Unassembled WGS sequence"/>
</dbReference>
<keyword evidence="4" id="KW-1185">Reference proteome</keyword>
<protein>
    <recommendedName>
        <fullName evidence="5">MARVEL domain-containing protein</fullName>
    </recommendedName>
</protein>
<evidence type="ECO:0000313" key="3">
    <source>
        <dbReference type="EMBL" id="CRG84930.1"/>
    </source>
</evidence>
<accession>A0A0U1LP12</accession>
<keyword evidence="2" id="KW-0812">Transmembrane</keyword>
<feature type="transmembrane region" description="Helical" evidence="2">
    <location>
        <begin position="93"/>
        <end position="110"/>
    </location>
</feature>
<evidence type="ECO:0000313" key="4">
    <source>
        <dbReference type="Proteomes" id="UP000054383"/>
    </source>
</evidence>
<sequence length="229" mass="25841">MNKVLRNQIIDQYRRNSGRRGLIAHTALRTLQFVFAVTVAGLYGVDLANFTKTETHASAQWVYAEFVAAVSTITCIVHCFVTVVYAAWCPLDGVLFVLWLAQVGVFGTIYGTNVDDQYKQSTLSIPRMRAAVWVDLVNMLLWLATTILGITWCIRARKKTGRTDKLHTTNSRLIPTQIEHRDSTDEKSPSLSEKTSLDLHVTEKVDEMREKGCDAKMIEAEMDKKLDPC</sequence>
<name>A0A0U1LP12_TALIS</name>
<evidence type="ECO:0000256" key="1">
    <source>
        <dbReference type="SAM" id="MobiDB-lite"/>
    </source>
</evidence>
<dbReference type="EMBL" id="CVMT01000002">
    <property type="protein sequence ID" value="CRG84930.1"/>
    <property type="molecule type" value="Genomic_DNA"/>
</dbReference>
<feature type="region of interest" description="Disordered" evidence="1">
    <location>
        <begin position="177"/>
        <end position="196"/>
    </location>
</feature>
<dbReference type="PANTHER" id="PTHR42083">
    <property type="entry name" value="MARVEL DOMAIN-CONTAINING PROTEIN"/>
    <property type="match status" value="1"/>
</dbReference>
<feature type="transmembrane region" description="Helical" evidence="2">
    <location>
        <begin position="21"/>
        <end position="43"/>
    </location>
</feature>